<dbReference type="AlphaFoldDB" id="A0A9J6AAC9"/>
<evidence type="ECO:0000313" key="1">
    <source>
        <dbReference type="EMBL" id="KAG5621260.1"/>
    </source>
</evidence>
<comment type="caution">
    <text evidence="1">The sequence shown here is derived from an EMBL/GenBank/DDBJ whole genome shotgun (WGS) entry which is preliminary data.</text>
</comment>
<dbReference type="Proteomes" id="UP000824120">
    <property type="component" value="Chromosome 2"/>
</dbReference>
<reference evidence="1 2" key="1">
    <citation type="submission" date="2020-09" db="EMBL/GenBank/DDBJ databases">
        <title>De no assembly of potato wild relative species, Solanum commersonii.</title>
        <authorList>
            <person name="Cho K."/>
        </authorList>
    </citation>
    <scope>NUCLEOTIDE SEQUENCE [LARGE SCALE GENOMIC DNA]</scope>
    <source>
        <strain evidence="1">LZ3.2</strain>
        <tissue evidence="1">Leaf</tissue>
    </source>
</reference>
<sequence length="75" mass="8788">MFKLSSRYTCNLVQRRTENCPHFLLTVLSDVVSQSKSCLFLPPNLICIKFATVKKNRHIAHVKNQYVEFVEFIEN</sequence>
<feature type="non-terminal residue" evidence="1">
    <location>
        <position position="75"/>
    </location>
</feature>
<keyword evidence="2" id="KW-1185">Reference proteome</keyword>
<gene>
    <name evidence="1" type="ORF">H5410_006478</name>
</gene>
<dbReference type="EMBL" id="JACXVP010000002">
    <property type="protein sequence ID" value="KAG5621260.1"/>
    <property type="molecule type" value="Genomic_DNA"/>
</dbReference>
<accession>A0A9J6AAC9</accession>
<organism evidence="1 2">
    <name type="scientific">Solanum commersonii</name>
    <name type="common">Commerson's wild potato</name>
    <name type="synonym">Commerson's nightshade</name>
    <dbReference type="NCBI Taxonomy" id="4109"/>
    <lineage>
        <taxon>Eukaryota</taxon>
        <taxon>Viridiplantae</taxon>
        <taxon>Streptophyta</taxon>
        <taxon>Embryophyta</taxon>
        <taxon>Tracheophyta</taxon>
        <taxon>Spermatophyta</taxon>
        <taxon>Magnoliopsida</taxon>
        <taxon>eudicotyledons</taxon>
        <taxon>Gunneridae</taxon>
        <taxon>Pentapetalae</taxon>
        <taxon>asterids</taxon>
        <taxon>lamiids</taxon>
        <taxon>Solanales</taxon>
        <taxon>Solanaceae</taxon>
        <taxon>Solanoideae</taxon>
        <taxon>Solaneae</taxon>
        <taxon>Solanum</taxon>
    </lineage>
</organism>
<name>A0A9J6AAC9_SOLCO</name>
<evidence type="ECO:0000313" key="2">
    <source>
        <dbReference type="Proteomes" id="UP000824120"/>
    </source>
</evidence>
<proteinExistence type="predicted"/>
<protein>
    <submittedName>
        <fullName evidence="1">Uncharacterized protein</fullName>
    </submittedName>
</protein>